<dbReference type="CDD" id="cd04792">
    <property type="entry name" value="LanM-like"/>
    <property type="match status" value="1"/>
</dbReference>
<dbReference type="GO" id="GO:0046872">
    <property type="term" value="F:metal ion binding"/>
    <property type="evidence" value="ECO:0007669"/>
    <property type="project" value="UniProtKB-KW"/>
</dbReference>
<dbReference type="GO" id="GO:0005975">
    <property type="term" value="P:carbohydrate metabolic process"/>
    <property type="evidence" value="ECO:0007669"/>
    <property type="project" value="InterPro"/>
</dbReference>
<keyword evidence="4" id="KW-1185">Reference proteome</keyword>
<evidence type="ECO:0000313" key="4">
    <source>
        <dbReference type="Proteomes" id="UP000219281"/>
    </source>
</evidence>
<dbReference type="InterPro" id="IPR012341">
    <property type="entry name" value="6hp_glycosidase-like_sf"/>
</dbReference>
<dbReference type="GO" id="GO:0031179">
    <property type="term" value="P:peptide modification"/>
    <property type="evidence" value="ECO:0007669"/>
    <property type="project" value="InterPro"/>
</dbReference>
<dbReference type="NCBIfam" id="TIGR03897">
    <property type="entry name" value="lanti_2_LanM"/>
    <property type="match status" value="1"/>
</dbReference>
<feature type="binding site" evidence="1">
    <location>
        <position position="923"/>
    </location>
    <ligand>
        <name>Zn(2+)</name>
        <dbReference type="ChEBI" id="CHEBI:29105"/>
    </ligand>
</feature>
<dbReference type="PIRSF" id="PIRSF037228">
    <property type="entry name" value="Lant_mod_RumM"/>
    <property type="match status" value="1"/>
</dbReference>
<dbReference type="Gene3D" id="1.50.10.10">
    <property type="match status" value="1"/>
</dbReference>
<accession>A0A285ZS44</accession>
<dbReference type="SMART" id="SM01260">
    <property type="entry name" value="LANC_like"/>
    <property type="match status" value="1"/>
</dbReference>
<dbReference type="EMBL" id="OCMT01000001">
    <property type="protein sequence ID" value="SOD12437.1"/>
    <property type="molecule type" value="Genomic_DNA"/>
</dbReference>
<gene>
    <name evidence="3" type="ORF">SAMN06297358_0668</name>
</gene>
<keyword evidence="1" id="KW-0862">Zinc</keyword>
<feature type="binding site" evidence="1">
    <location>
        <position position="924"/>
    </location>
    <ligand>
        <name>Zn(2+)</name>
        <dbReference type="ChEBI" id="CHEBI:29105"/>
    </ligand>
</feature>
<feature type="domain" description="Lantibiotic biosynthesis protein dehydration" evidence="2">
    <location>
        <begin position="142"/>
        <end position="515"/>
    </location>
</feature>
<dbReference type="InterPro" id="IPR007822">
    <property type="entry name" value="LANC-like"/>
</dbReference>
<dbReference type="AlphaFoldDB" id="A0A285ZS44"/>
<organism evidence="3 4">
    <name type="scientific">Pedobacter xixiisoli</name>
    <dbReference type="NCBI Taxonomy" id="1476464"/>
    <lineage>
        <taxon>Bacteria</taxon>
        <taxon>Pseudomonadati</taxon>
        <taxon>Bacteroidota</taxon>
        <taxon>Sphingobacteriia</taxon>
        <taxon>Sphingobacteriales</taxon>
        <taxon>Sphingobacteriaceae</taxon>
        <taxon>Pedobacter</taxon>
    </lineage>
</organism>
<dbReference type="GO" id="GO:0005886">
    <property type="term" value="C:plasma membrane"/>
    <property type="evidence" value="ECO:0007669"/>
    <property type="project" value="TreeGrafter"/>
</dbReference>
<sequence>MLPLFSCLFENLYRMKQESIKSEILKISRELKPEEINNFIKSTDLYFTLFPLNKYIARRIRKLVSQFDIEDRFAKPAEIIFDLNFQLNIQLRNTLFQYLLVHELRIANIAGLLEGADDQSKRKSFNKLSADEEWIEYIFEKYKYLEHRLEVNVSNLLQHLENILCRIDTDWKEIQYFIDQENEKITKIDLFLGDAHQHGQSVSKISFKSRSILYKPRNQNLEECLISLLDFIKHQGEDITIKIPNFINRDHYAWVEHVSNTEVATLEEINDFYTIHGQALALFYILGTVDIIGDNVIAVGKHPTIIDLECLLSRHAPIDRSSAFTNYFEESVTSTGVLPTLNIGDNLERDYFGGALHARGSEKIKTNVWNSLEGMDITVSAKEVFRVAADDEKHLPVFKGKKYGITEEYLEYLLKGFSKTINFIYLHKQEITEYILNSGLFSRVPFRILTHPTAVYDKLSRSFLIPEAFKSLAKEREVKSMLKRTFSFNTKAINSAIVTSISAQFKEGDIPYFYTYHDSKHLYTSGNQVAVKNHFIKSKDSIEGILDRLKYLDKQTIDSQLRIIEGTCNFYFHIKFGKYDISDQTRYINFPKQDLPKTDLLSGVKIIADHYMSKMFKIEEEINWLGKTTNQKDQRYEFTPLSYDMYDGTLGISFFLLYASKYIKESGYFEVAEKIFLSSKKVFREQYLNGFFKQLTSNEKKGLPVSPLYYPSSILYMMEHFSAFDKKYVDQEFIDLYIQFINSVLEENQNWDILMGQAGLLELLINLNDDPNFPNFDELIIKIVNRIVSNGTSFPNQSVAWSYTNMVTNEIDKYFGGYAHGTAGIALVLAKAQAVLKKEKIEESIAGALNYDRQLFDENKKRWKDMREPERNWDSISWCHGSTGIALSRVYLSEYRADPMLVDEVKYAVNNILNGKTESDCLCHGRGSDYEVLSLCASYLRDKKLQEKVTSKLHALNKNILSNSYQMVYGDGNKMEMLGLFTGLCGIGYVLLRHYDWENVPSVISNESSNLNYRTAHQI</sequence>
<dbReference type="SUPFAM" id="SSF158745">
    <property type="entry name" value="LanC-like"/>
    <property type="match status" value="1"/>
</dbReference>
<dbReference type="Proteomes" id="UP000219281">
    <property type="component" value="Unassembled WGS sequence"/>
</dbReference>
<dbReference type="InterPro" id="IPR017146">
    <property type="entry name" value="Lanti_2_LanM"/>
</dbReference>
<dbReference type="OrthoDB" id="9148343at2"/>
<dbReference type="PRINTS" id="PR01950">
    <property type="entry name" value="LANCSUPER"/>
</dbReference>
<evidence type="ECO:0000259" key="2">
    <source>
        <dbReference type="Pfam" id="PF13575"/>
    </source>
</evidence>
<dbReference type="Pfam" id="PF05147">
    <property type="entry name" value="LANC_like"/>
    <property type="match status" value="1"/>
</dbReference>
<dbReference type="Pfam" id="PF13575">
    <property type="entry name" value="DUF4135"/>
    <property type="match status" value="1"/>
</dbReference>
<dbReference type="PANTHER" id="PTHR12736:SF7">
    <property type="entry name" value="LANC-LIKE PROTEIN 3"/>
    <property type="match status" value="1"/>
</dbReference>
<reference evidence="4" key="1">
    <citation type="submission" date="2017-09" db="EMBL/GenBank/DDBJ databases">
        <authorList>
            <person name="Varghese N."/>
            <person name="Submissions S."/>
        </authorList>
    </citation>
    <scope>NUCLEOTIDE SEQUENCE [LARGE SCALE GENOMIC DNA]</scope>
    <source>
        <strain evidence="4">CGMCC 1.12803</strain>
    </source>
</reference>
<feature type="binding site" evidence="1">
    <location>
        <position position="879"/>
    </location>
    <ligand>
        <name>Zn(2+)</name>
        <dbReference type="ChEBI" id="CHEBI:29105"/>
    </ligand>
</feature>
<keyword evidence="1" id="KW-0479">Metal-binding</keyword>
<dbReference type="InterPro" id="IPR025410">
    <property type="entry name" value="Lant_dehyd"/>
</dbReference>
<proteinExistence type="predicted"/>
<dbReference type="PANTHER" id="PTHR12736">
    <property type="entry name" value="LANC-LIKE PROTEIN"/>
    <property type="match status" value="1"/>
</dbReference>
<name>A0A285ZS44_9SPHI</name>
<evidence type="ECO:0000313" key="3">
    <source>
        <dbReference type="EMBL" id="SOD12437.1"/>
    </source>
</evidence>
<protein>
    <submittedName>
        <fullName evidence="3">Type 2 lantibiotic biosynthesis protein LanM</fullName>
    </submittedName>
</protein>
<evidence type="ECO:0000256" key="1">
    <source>
        <dbReference type="PIRSR" id="PIRSR607822-1"/>
    </source>
</evidence>